<evidence type="ECO:0000313" key="3">
    <source>
        <dbReference type="Proteomes" id="UP000332933"/>
    </source>
</evidence>
<accession>A0A485K8U4</accession>
<gene>
    <name evidence="2" type="primary">Aste57867_882</name>
    <name evidence="1" type="ORF">As57867_000881</name>
    <name evidence="2" type="ORF">ASTE57867_882</name>
</gene>
<organism evidence="2 3">
    <name type="scientific">Aphanomyces stellatus</name>
    <dbReference type="NCBI Taxonomy" id="120398"/>
    <lineage>
        <taxon>Eukaryota</taxon>
        <taxon>Sar</taxon>
        <taxon>Stramenopiles</taxon>
        <taxon>Oomycota</taxon>
        <taxon>Saprolegniomycetes</taxon>
        <taxon>Saprolegniales</taxon>
        <taxon>Verrucalvaceae</taxon>
        <taxon>Aphanomyces</taxon>
    </lineage>
</organism>
<sequence>MLVLFQAKRDRWTTPHADTNIAIPTVQKTQAKVKIPHTSLEVPTENEDWPDDAPQYILAHNYIRDYAPFIGNFKAT</sequence>
<protein>
    <submittedName>
        <fullName evidence="2">Aste57867_882 protein</fullName>
    </submittedName>
</protein>
<name>A0A485K8U4_9STRA</name>
<evidence type="ECO:0000313" key="1">
    <source>
        <dbReference type="EMBL" id="KAF0719668.1"/>
    </source>
</evidence>
<dbReference type="EMBL" id="VJMH01000055">
    <property type="protein sequence ID" value="KAF0719668.1"/>
    <property type="molecule type" value="Genomic_DNA"/>
</dbReference>
<dbReference type="EMBL" id="CAADRA010000055">
    <property type="protein sequence ID" value="VFT78106.1"/>
    <property type="molecule type" value="Genomic_DNA"/>
</dbReference>
<keyword evidence="3" id="KW-1185">Reference proteome</keyword>
<proteinExistence type="predicted"/>
<reference evidence="2 3" key="1">
    <citation type="submission" date="2019-03" db="EMBL/GenBank/DDBJ databases">
        <authorList>
            <person name="Gaulin E."/>
            <person name="Dumas B."/>
        </authorList>
    </citation>
    <scope>NUCLEOTIDE SEQUENCE [LARGE SCALE GENOMIC DNA]</scope>
    <source>
        <strain evidence="2">CBS 568.67</strain>
    </source>
</reference>
<reference evidence="1" key="2">
    <citation type="submission" date="2019-06" db="EMBL/GenBank/DDBJ databases">
        <title>Genomics analysis of Aphanomyces spp. identifies a new class of oomycete effector associated with host adaptation.</title>
        <authorList>
            <person name="Gaulin E."/>
        </authorList>
    </citation>
    <scope>NUCLEOTIDE SEQUENCE</scope>
    <source>
        <strain evidence="1">CBS 578.67</strain>
    </source>
</reference>
<dbReference type="Proteomes" id="UP000332933">
    <property type="component" value="Unassembled WGS sequence"/>
</dbReference>
<dbReference type="AlphaFoldDB" id="A0A485K8U4"/>
<evidence type="ECO:0000313" key="2">
    <source>
        <dbReference type="EMBL" id="VFT78106.1"/>
    </source>
</evidence>